<feature type="transmembrane region" description="Helical" evidence="1">
    <location>
        <begin position="12"/>
        <end position="36"/>
    </location>
</feature>
<proteinExistence type="predicted"/>
<keyword evidence="1" id="KW-0812">Transmembrane</keyword>
<organism evidence="2 3">
    <name type="scientific">Lipomyces tetrasporus</name>
    <dbReference type="NCBI Taxonomy" id="54092"/>
    <lineage>
        <taxon>Eukaryota</taxon>
        <taxon>Fungi</taxon>
        <taxon>Dikarya</taxon>
        <taxon>Ascomycota</taxon>
        <taxon>Saccharomycotina</taxon>
        <taxon>Lipomycetes</taxon>
        <taxon>Lipomycetales</taxon>
        <taxon>Lipomycetaceae</taxon>
        <taxon>Lipomyces</taxon>
    </lineage>
</organism>
<dbReference type="RefSeq" id="XP_056039926.1">
    <property type="nucleotide sequence ID" value="XM_056188978.1"/>
</dbReference>
<evidence type="ECO:0000256" key="1">
    <source>
        <dbReference type="SAM" id="Phobius"/>
    </source>
</evidence>
<name>A0AAD7VPA1_9ASCO</name>
<dbReference type="GeneID" id="80884144"/>
<reference evidence="2" key="1">
    <citation type="submission" date="2023-03" db="EMBL/GenBank/DDBJ databases">
        <title>Near-Complete genome sequence of Lipomyces tetrasporous NRRL Y-64009, an oleaginous yeast capable of growing on lignocellulosic hydrolysates.</title>
        <authorList>
            <consortium name="Lawrence Berkeley National Laboratory"/>
            <person name="Jagtap S.S."/>
            <person name="Liu J.-J."/>
            <person name="Walukiewicz H.E."/>
            <person name="Pangilinan J."/>
            <person name="Lipzen A."/>
            <person name="Ahrendt S."/>
            <person name="Koriabine M."/>
            <person name="Cobaugh K."/>
            <person name="Salamov A."/>
            <person name="Yoshinaga Y."/>
            <person name="Ng V."/>
            <person name="Daum C."/>
            <person name="Grigoriev I.V."/>
            <person name="Slininger P.J."/>
            <person name="Dien B.S."/>
            <person name="Jin Y.-S."/>
            <person name="Rao C.V."/>
        </authorList>
    </citation>
    <scope>NUCLEOTIDE SEQUENCE</scope>
    <source>
        <strain evidence="2">NRRL Y-64009</strain>
    </source>
</reference>
<dbReference type="AlphaFoldDB" id="A0AAD7VPA1"/>
<keyword evidence="1" id="KW-1133">Transmembrane helix</keyword>
<keyword evidence="3" id="KW-1185">Reference proteome</keyword>
<evidence type="ECO:0000313" key="3">
    <source>
        <dbReference type="Proteomes" id="UP001217417"/>
    </source>
</evidence>
<sequence>MLRPRMASIRQVLMHSRLVIIIAITLVVSFFSYSLLYHRESIDVSSLLVNTPGYGANKQTADIDVLVAHEVDNINVLARKCEDPYRLPGYLYRDQYRNDTRWIPFYDDFSKLDPLPETDRNNIEQTIVLPDTKPEPEFFSRAPTPWMRKLAEYQRMLQGVEYRKNAKKDRPLTPAEEKIEQEMSWVRDRRVLLVGDSIDRILLRAVCSEFGVPGLVEGPGIKQATIFCEFPLMNLTFSQWHVSSMVTYKPDWWWVPAMDVVAFEDRDEQIFSKFEYRSRGKSGGPDLLLFQTGRWDVKAFSSADLIAEGKEPHLKGYWDTVGQLKWTQLRYVNTRMQKLLALLRDKFGPDVPLMFRSIPVGREKKTSDLGVISLDRMFRSMSGVMDFEIFDWASIVYGYSKEYSDEMHIKQGDLSWLFGDMILHYLFRASGGLEIRGEIERWPNLDVSPWNPAANWNECHQFFVHPTNR</sequence>
<protein>
    <submittedName>
        <fullName evidence="2">Uncharacterized protein</fullName>
    </submittedName>
</protein>
<evidence type="ECO:0000313" key="2">
    <source>
        <dbReference type="EMBL" id="KAJ8096476.1"/>
    </source>
</evidence>
<dbReference type="EMBL" id="JARPMG010000016">
    <property type="protein sequence ID" value="KAJ8096476.1"/>
    <property type="molecule type" value="Genomic_DNA"/>
</dbReference>
<dbReference type="Proteomes" id="UP001217417">
    <property type="component" value="Unassembled WGS sequence"/>
</dbReference>
<comment type="caution">
    <text evidence="2">The sequence shown here is derived from an EMBL/GenBank/DDBJ whole genome shotgun (WGS) entry which is preliminary data.</text>
</comment>
<gene>
    <name evidence="2" type="ORF">POJ06DRAFT_264133</name>
</gene>
<accession>A0AAD7VPA1</accession>
<keyword evidence="1" id="KW-0472">Membrane</keyword>